<dbReference type="AlphaFoldDB" id="A0A1A6AE95"/>
<proteinExistence type="predicted"/>
<reference evidence="1" key="1">
    <citation type="submission" date="2013-07" db="EMBL/GenBank/DDBJ databases">
        <title>The Genome Sequence of Cryptococcus dejecticola CBS10117.</title>
        <authorList>
            <consortium name="The Broad Institute Genome Sequencing Platform"/>
            <person name="Cuomo C."/>
            <person name="Litvintseva A."/>
            <person name="Chen Y."/>
            <person name="Heitman J."/>
            <person name="Sun S."/>
            <person name="Springer D."/>
            <person name="Dromer F."/>
            <person name="Young S.K."/>
            <person name="Zeng Q."/>
            <person name="Gargeya S."/>
            <person name="Fitzgerald M."/>
            <person name="Abouelleil A."/>
            <person name="Alvarado L."/>
            <person name="Berlin A.M."/>
            <person name="Chapman S.B."/>
            <person name="Dewar J."/>
            <person name="Goldberg J."/>
            <person name="Griggs A."/>
            <person name="Gujja S."/>
            <person name="Hansen M."/>
            <person name="Howarth C."/>
            <person name="Imamovic A."/>
            <person name="Larimer J."/>
            <person name="McCowan C."/>
            <person name="Murphy C."/>
            <person name="Pearson M."/>
            <person name="Priest M."/>
            <person name="Roberts A."/>
            <person name="Saif S."/>
            <person name="Shea T."/>
            <person name="Sykes S."/>
            <person name="Wortman J."/>
            <person name="Nusbaum C."/>
            <person name="Birren B."/>
        </authorList>
    </citation>
    <scope>NUCLEOTIDE SEQUENCE [LARGE SCALE GENOMIC DNA]</scope>
    <source>
        <strain evidence="1">CBS 10117</strain>
    </source>
</reference>
<protein>
    <submittedName>
        <fullName evidence="1">Uncharacterized protein</fullName>
    </submittedName>
</protein>
<gene>
    <name evidence="1" type="ORF">I303_00202</name>
    <name evidence="2" type="ORF">I303_100199</name>
</gene>
<organism evidence="1">
    <name type="scientific">Kwoniella dejecticola CBS 10117</name>
    <dbReference type="NCBI Taxonomy" id="1296121"/>
    <lineage>
        <taxon>Eukaryota</taxon>
        <taxon>Fungi</taxon>
        <taxon>Dikarya</taxon>
        <taxon>Basidiomycota</taxon>
        <taxon>Agaricomycotina</taxon>
        <taxon>Tremellomycetes</taxon>
        <taxon>Tremellales</taxon>
        <taxon>Cryptococcaceae</taxon>
        <taxon>Kwoniella</taxon>
    </lineage>
</organism>
<evidence type="ECO:0000313" key="3">
    <source>
        <dbReference type="Proteomes" id="UP000078595"/>
    </source>
</evidence>
<evidence type="ECO:0000313" key="2">
    <source>
        <dbReference type="EMBL" id="WWC57665.1"/>
    </source>
</evidence>
<sequence>MSTAGQTTFTHDVTCQPTGTARNNALARSYERFLHNLHEDRVTGRNLWPIWRVARNGFQDPNNTTYPVFELYHYFDHYSRQWTLSADGCVLKNKLDAVEFYLEE</sequence>
<dbReference type="EMBL" id="KI894027">
    <property type="protein sequence ID" value="OBR88385.1"/>
    <property type="molecule type" value="Genomic_DNA"/>
</dbReference>
<dbReference type="Proteomes" id="UP000078595">
    <property type="component" value="Chromosome 1"/>
</dbReference>
<reference evidence="2" key="2">
    <citation type="submission" date="2013-07" db="EMBL/GenBank/DDBJ databases">
        <authorList>
            <consortium name="The Broad Institute Genome Sequencing Platform"/>
            <person name="Cuomo C."/>
            <person name="Litvintseva A."/>
            <person name="Chen Y."/>
            <person name="Heitman J."/>
            <person name="Sun S."/>
            <person name="Springer D."/>
            <person name="Dromer F."/>
            <person name="Young S.K."/>
            <person name="Zeng Q."/>
            <person name="Gargeya S."/>
            <person name="Fitzgerald M."/>
            <person name="Abouelleil A."/>
            <person name="Alvarado L."/>
            <person name="Berlin A.M."/>
            <person name="Chapman S.B."/>
            <person name="Dewar J."/>
            <person name="Goldberg J."/>
            <person name="Griggs A."/>
            <person name="Gujja S."/>
            <person name="Hansen M."/>
            <person name="Howarth C."/>
            <person name="Imamovic A."/>
            <person name="Larimer J."/>
            <person name="McCowan C."/>
            <person name="Murphy C."/>
            <person name="Pearson M."/>
            <person name="Priest M."/>
            <person name="Roberts A."/>
            <person name="Saif S."/>
            <person name="Shea T."/>
            <person name="Sykes S."/>
            <person name="Wortman J."/>
            <person name="Nusbaum C."/>
            <person name="Birren B."/>
        </authorList>
    </citation>
    <scope>NUCLEOTIDE SEQUENCE</scope>
    <source>
        <strain evidence="2">CBS 10117</strain>
    </source>
</reference>
<evidence type="ECO:0000313" key="1">
    <source>
        <dbReference type="EMBL" id="OBR88385.1"/>
    </source>
</evidence>
<reference evidence="2" key="3">
    <citation type="submission" date="2024-02" db="EMBL/GenBank/DDBJ databases">
        <title>Comparative genomics of Cryptococcus and Kwoniella reveals pathogenesis evolution and contrasting modes of karyotype evolution via chromosome fusion or intercentromeric recombination.</title>
        <authorList>
            <person name="Coelho M.A."/>
            <person name="David-Palma M."/>
            <person name="Shea T."/>
            <person name="Bowers K."/>
            <person name="McGinley-Smith S."/>
            <person name="Mohammad A.W."/>
            <person name="Gnirke A."/>
            <person name="Yurkov A.M."/>
            <person name="Nowrousian M."/>
            <person name="Sun S."/>
            <person name="Cuomo C.A."/>
            <person name="Heitman J."/>
        </authorList>
    </citation>
    <scope>NUCLEOTIDE SEQUENCE</scope>
    <source>
        <strain evidence="2">CBS 10117</strain>
    </source>
</reference>
<dbReference type="RefSeq" id="XP_018266227.1">
    <property type="nucleotide sequence ID" value="XM_018403573.1"/>
</dbReference>
<dbReference type="GeneID" id="28963901"/>
<accession>A0A1A6AE95</accession>
<dbReference type="EMBL" id="CP144530">
    <property type="protein sequence ID" value="WWC57665.1"/>
    <property type="molecule type" value="Genomic_DNA"/>
</dbReference>
<keyword evidence="3" id="KW-1185">Reference proteome</keyword>
<dbReference type="KEGG" id="kdj:28963901"/>
<dbReference type="VEuPathDB" id="FungiDB:I303_00202"/>
<name>A0A1A6AE95_9TREE</name>